<evidence type="ECO:0000313" key="8">
    <source>
        <dbReference type="EMBL" id="KNC33976.1"/>
    </source>
</evidence>
<gene>
    <name evidence="8" type="ORF">FF38_04284</name>
</gene>
<evidence type="ECO:0000256" key="2">
    <source>
        <dbReference type="ARBA" id="ARBA00016807"/>
    </source>
</evidence>
<accession>A0A0L0CNX9</accession>
<dbReference type="Pfam" id="PF13873">
    <property type="entry name" value="Myb_DNA-bind_5"/>
    <property type="match status" value="1"/>
</dbReference>
<keyword evidence="3" id="KW-0805">Transcription regulation</keyword>
<dbReference type="AlphaFoldDB" id="A0A0L0CNX9"/>
<sequence length="251" mass="29490">MKQKEKRTRCQNFSLQEEDILISLVEQYKDIVESKKIDGKTSKEKHATWEQIQNTFCTHTGTFRTAKMLREKYENMKKKAKLLMATQNNEDVETSSCSCSQLRSTTIQRLIGVLAEATATVDNSFEEITGENIKKEEAWMEGDIEAEVVNITPDVQILTHENWKPPTKKSKKSLRLTKTKKRKIQNYEKITLRAAKAKLKFFKNEEIRATQRHVWERKLHEKRLKWEAELNEKKLELLNVQIEKEKCDMNG</sequence>
<dbReference type="Gene3D" id="1.10.10.60">
    <property type="entry name" value="Homeodomain-like"/>
    <property type="match status" value="1"/>
</dbReference>
<keyword evidence="4" id="KW-0238">DNA-binding</keyword>
<evidence type="ECO:0000256" key="6">
    <source>
        <dbReference type="ARBA" id="ARBA00025466"/>
    </source>
</evidence>
<comment type="subunit">
    <text evidence="1">Self-associates forming complexes of several hundred monomers.</text>
</comment>
<protein>
    <recommendedName>
        <fullName evidence="2">Regulatory protein zeste</fullName>
    </recommendedName>
</protein>
<evidence type="ECO:0000256" key="4">
    <source>
        <dbReference type="ARBA" id="ARBA00023125"/>
    </source>
</evidence>
<dbReference type="InterPro" id="IPR001005">
    <property type="entry name" value="SANT/Myb"/>
</dbReference>
<dbReference type="InterPro" id="IPR028002">
    <property type="entry name" value="Myb_DNA-bind_5"/>
</dbReference>
<reference evidence="8 9" key="1">
    <citation type="journal article" date="2015" name="Nat. Commun.">
        <title>Lucilia cuprina genome unlocks parasitic fly biology to underpin future interventions.</title>
        <authorList>
            <person name="Anstead C.A."/>
            <person name="Korhonen P.K."/>
            <person name="Young N.D."/>
            <person name="Hall R.S."/>
            <person name="Jex A.R."/>
            <person name="Murali S.C."/>
            <person name="Hughes D.S."/>
            <person name="Lee S.F."/>
            <person name="Perry T."/>
            <person name="Stroehlein A.J."/>
            <person name="Ansell B.R."/>
            <person name="Breugelmans B."/>
            <person name="Hofmann A."/>
            <person name="Qu J."/>
            <person name="Dugan S."/>
            <person name="Lee S.L."/>
            <person name="Chao H."/>
            <person name="Dinh H."/>
            <person name="Han Y."/>
            <person name="Doddapaneni H.V."/>
            <person name="Worley K.C."/>
            <person name="Muzny D.M."/>
            <person name="Ioannidis P."/>
            <person name="Waterhouse R.M."/>
            <person name="Zdobnov E.M."/>
            <person name="James P.J."/>
            <person name="Bagnall N.H."/>
            <person name="Kotze A.C."/>
            <person name="Gibbs R.A."/>
            <person name="Richards S."/>
            <person name="Batterham P."/>
            <person name="Gasser R.B."/>
        </authorList>
    </citation>
    <scope>NUCLEOTIDE SEQUENCE [LARGE SCALE GENOMIC DNA]</scope>
    <source>
        <strain evidence="8 9">LS</strain>
        <tissue evidence="8">Full body</tissue>
    </source>
</reference>
<dbReference type="OMA" id="QQNFCRC"/>
<dbReference type="Proteomes" id="UP000037069">
    <property type="component" value="Unassembled WGS sequence"/>
</dbReference>
<feature type="domain" description="Myb-like" evidence="7">
    <location>
        <begin position="9"/>
        <end position="79"/>
    </location>
</feature>
<evidence type="ECO:0000256" key="5">
    <source>
        <dbReference type="ARBA" id="ARBA00023163"/>
    </source>
</evidence>
<evidence type="ECO:0000256" key="1">
    <source>
        <dbReference type="ARBA" id="ARBA00011764"/>
    </source>
</evidence>
<comment type="caution">
    <text evidence="8">The sequence shown here is derived from an EMBL/GenBank/DDBJ whole genome shotgun (WGS) entry which is preliminary data.</text>
</comment>
<dbReference type="SMART" id="SM00717">
    <property type="entry name" value="SANT"/>
    <property type="match status" value="1"/>
</dbReference>
<evidence type="ECO:0000259" key="7">
    <source>
        <dbReference type="SMART" id="SM00717"/>
    </source>
</evidence>
<evidence type="ECO:0000256" key="3">
    <source>
        <dbReference type="ARBA" id="ARBA00023015"/>
    </source>
</evidence>
<dbReference type="PANTHER" id="PTHR21411:SF0">
    <property type="entry name" value="REGULATORY PROTEIN ZESTE"/>
    <property type="match status" value="1"/>
</dbReference>
<keyword evidence="9" id="KW-1185">Reference proteome</keyword>
<dbReference type="OrthoDB" id="3066195at2759"/>
<keyword evidence="5" id="KW-0804">Transcription</keyword>
<proteinExistence type="predicted"/>
<dbReference type="EMBL" id="JRES01000127">
    <property type="protein sequence ID" value="KNC33976.1"/>
    <property type="molecule type" value="Genomic_DNA"/>
</dbReference>
<organism evidence="8 9">
    <name type="scientific">Lucilia cuprina</name>
    <name type="common">Green bottle fly</name>
    <name type="synonym">Australian sheep blowfly</name>
    <dbReference type="NCBI Taxonomy" id="7375"/>
    <lineage>
        <taxon>Eukaryota</taxon>
        <taxon>Metazoa</taxon>
        <taxon>Ecdysozoa</taxon>
        <taxon>Arthropoda</taxon>
        <taxon>Hexapoda</taxon>
        <taxon>Insecta</taxon>
        <taxon>Pterygota</taxon>
        <taxon>Neoptera</taxon>
        <taxon>Endopterygota</taxon>
        <taxon>Diptera</taxon>
        <taxon>Brachycera</taxon>
        <taxon>Muscomorpha</taxon>
        <taxon>Oestroidea</taxon>
        <taxon>Calliphoridae</taxon>
        <taxon>Luciliinae</taxon>
        <taxon>Lucilia</taxon>
    </lineage>
</organism>
<dbReference type="GO" id="GO:0003677">
    <property type="term" value="F:DNA binding"/>
    <property type="evidence" value="ECO:0007669"/>
    <property type="project" value="UniProtKB-KW"/>
</dbReference>
<comment type="function">
    <text evidence="6">Involved in transvection phenomena (= synapsis-dependent gene expression), where the synaptic pairing of chromosomes carrying genes with which zeste interacts influences the expression of these genes. Zeste binds to DNA and stimulates transcription from a nearby promoter.</text>
</comment>
<name>A0A0L0CNX9_LUCCU</name>
<dbReference type="PANTHER" id="PTHR21411">
    <property type="entry name" value="APONTIC"/>
    <property type="match status" value="1"/>
</dbReference>
<evidence type="ECO:0000313" key="9">
    <source>
        <dbReference type="Proteomes" id="UP000037069"/>
    </source>
</evidence>